<accession>A0ABR3ZMF6</accession>
<comment type="caution">
    <text evidence="7">The sequence shown here is derived from an EMBL/GenBank/DDBJ whole genome shotgun (WGS) entry which is preliminary data.</text>
</comment>
<feature type="region of interest" description="Disordered" evidence="5">
    <location>
        <begin position="1"/>
        <end position="48"/>
    </location>
</feature>
<evidence type="ECO:0000259" key="6">
    <source>
        <dbReference type="PROSITE" id="PS50071"/>
    </source>
</evidence>
<evidence type="ECO:0000313" key="7">
    <source>
        <dbReference type="EMBL" id="KAL1901352.1"/>
    </source>
</evidence>
<keyword evidence="3 4" id="KW-0539">Nucleus</keyword>
<keyword evidence="2 4" id="KW-0371">Homeobox</keyword>
<proteinExistence type="predicted"/>
<evidence type="ECO:0000256" key="1">
    <source>
        <dbReference type="ARBA" id="ARBA00023125"/>
    </source>
</evidence>
<feature type="DNA-binding region" description="Homeobox" evidence="4">
    <location>
        <begin position="327"/>
        <end position="389"/>
    </location>
</feature>
<evidence type="ECO:0000256" key="5">
    <source>
        <dbReference type="SAM" id="MobiDB-lite"/>
    </source>
</evidence>
<feature type="compositionally biased region" description="Polar residues" evidence="5">
    <location>
        <begin position="242"/>
        <end position="252"/>
    </location>
</feature>
<dbReference type="EMBL" id="JAWCUI010000007">
    <property type="protein sequence ID" value="KAL1901352.1"/>
    <property type="molecule type" value="Genomic_DNA"/>
</dbReference>
<protein>
    <submittedName>
        <fullName evidence="7">Homeodomain superfamily</fullName>
    </submittedName>
</protein>
<dbReference type="Proteomes" id="UP001583186">
    <property type="component" value="Unassembled WGS sequence"/>
</dbReference>
<organism evidence="7 8">
    <name type="scientific">Sporothrix stenoceras</name>
    <dbReference type="NCBI Taxonomy" id="5173"/>
    <lineage>
        <taxon>Eukaryota</taxon>
        <taxon>Fungi</taxon>
        <taxon>Dikarya</taxon>
        <taxon>Ascomycota</taxon>
        <taxon>Pezizomycotina</taxon>
        <taxon>Sordariomycetes</taxon>
        <taxon>Sordariomycetidae</taxon>
        <taxon>Ophiostomatales</taxon>
        <taxon>Ophiostomataceae</taxon>
        <taxon>Sporothrix</taxon>
    </lineage>
</organism>
<sequence>MTVAVMRGFPTTHSAFESSSPSALRDGGNRLPQHQGLPTSRSTQEPVSLSLPPIREALSFFYAGPPDSTAGSSRATSVPSGPQRLSHSPRTANESLAGSRDNTYVLSNESEREREMRMSFDDAEREREERYGQNQIPRGYSSGMPYHHLDHHGESSGMTEGAATASVGSSPPSSSAYSTIADSEAWSSRRYTDSASHYPGSGRPSLPALPHMMDDHHAHHQQSRPSHASHHSHGSGPGPYQQHPSRAQSLSGGSIGSFDRAIFPPSASSSGAGPSSYDHRHSSRSSSFNRHPQDTYYSSNDYRARGVSSSHGGMMAGVNGRLGDSKQRKRRGNLPKETTDKLRAWFSDHLHHPYPSEDEKQDLMTQTGLQMNQISNWFINARRRHLPAMINNARAVNGAMTGGHSSGSGAMGSAMGGMGGSMDAGRSGASAKGYMPANERMYPSPERMYGSFERPLEPRPSSIYTGSEHHHHRVDPRRNSPSSDDDY</sequence>
<feature type="region of interest" description="Disordered" evidence="5">
    <location>
        <begin position="192"/>
        <end position="340"/>
    </location>
</feature>
<dbReference type="SUPFAM" id="SSF46689">
    <property type="entry name" value="Homeodomain-like"/>
    <property type="match status" value="1"/>
</dbReference>
<feature type="compositionally biased region" description="Basic and acidic residues" evidence="5">
    <location>
        <begin position="109"/>
        <end position="131"/>
    </location>
</feature>
<name>A0ABR3ZMF6_9PEZI</name>
<dbReference type="InterPro" id="IPR009057">
    <property type="entry name" value="Homeodomain-like_sf"/>
</dbReference>
<feature type="compositionally biased region" description="Polar residues" evidence="5">
    <location>
        <begin position="36"/>
        <end position="47"/>
    </location>
</feature>
<feature type="compositionally biased region" description="Low complexity" evidence="5">
    <location>
        <begin position="264"/>
        <end position="276"/>
    </location>
</feature>
<evidence type="ECO:0000256" key="2">
    <source>
        <dbReference type="ARBA" id="ARBA00023155"/>
    </source>
</evidence>
<dbReference type="InterPro" id="IPR001356">
    <property type="entry name" value="HD"/>
</dbReference>
<dbReference type="InterPro" id="IPR008422">
    <property type="entry name" value="KN_HD"/>
</dbReference>
<comment type="subcellular location">
    <subcellularLocation>
        <location evidence="4">Nucleus</location>
    </subcellularLocation>
</comment>
<evidence type="ECO:0000256" key="3">
    <source>
        <dbReference type="ARBA" id="ARBA00023242"/>
    </source>
</evidence>
<keyword evidence="8" id="KW-1185">Reference proteome</keyword>
<dbReference type="PANTHER" id="PTHR11850">
    <property type="entry name" value="HOMEOBOX PROTEIN TRANSCRIPTION FACTORS"/>
    <property type="match status" value="1"/>
</dbReference>
<feature type="compositionally biased region" description="Basic residues" evidence="5">
    <location>
        <begin position="218"/>
        <end position="233"/>
    </location>
</feature>
<dbReference type="Pfam" id="PF05920">
    <property type="entry name" value="Homeobox_KN"/>
    <property type="match status" value="1"/>
</dbReference>
<feature type="compositionally biased region" description="Polar residues" evidence="5">
    <location>
        <begin position="295"/>
        <end position="311"/>
    </location>
</feature>
<feature type="compositionally biased region" description="Polar residues" evidence="5">
    <location>
        <begin position="11"/>
        <end position="22"/>
    </location>
</feature>
<keyword evidence="1 4" id="KW-0238">DNA-binding</keyword>
<feature type="compositionally biased region" description="Low complexity" evidence="5">
    <location>
        <begin position="161"/>
        <end position="178"/>
    </location>
</feature>
<feature type="region of interest" description="Disordered" evidence="5">
    <location>
        <begin position="445"/>
        <end position="487"/>
    </location>
</feature>
<dbReference type="SMART" id="SM00389">
    <property type="entry name" value="HOX"/>
    <property type="match status" value="1"/>
</dbReference>
<evidence type="ECO:0000256" key="4">
    <source>
        <dbReference type="PROSITE-ProRule" id="PRU00108"/>
    </source>
</evidence>
<feature type="region of interest" description="Disordered" evidence="5">
    <location>
        <begin position="62"/>
        <end position="178"/>
    </location>
</feature>
<feature type="domain" description="Homeobox" evidence="6">
    <location>
        <begin position="325"/>
        <end position="388"/>
    </location>
</feature>
<dbReference type="InterPro" id="IPR050224">
    <property type="entry name" value="TALE_homeobox"/>
</dbReference>
<gene>
    <name evidence="7" type="primary">CUP9</name>
    <name evidence="7" type="ORF">Sste5346_001757</name>
</gene>
<feature type="compositionally biased region" description="Polar residues" evidence="5">
    <location>
        <begin position="69"/>
        <end position="108"/>
    </location>
</feature>
<reference evidence="7 8" key="1">
    <citation type="journal article" date="2024" name="IMA Fungus">
        <title>IMA Genome - F19 : A genome assembly and annotation guide to empower mycologists, including annotated draft genome sequences of Ceratocystis pirilliformis, Diaporthe australafricana, Fusarium ophioides, Paecilomyces lecythidis, and Sporothrix stenoceras.</title>
        <authorList>
            <person name="Aylward J."/>
            <person name="Wilson A.M."/>
            <person name="Visagie C.M."/>
            <person name="Spraker J."/>
            <person name="Barnes I."/>
            <person name="Buitendag C."/>
            <person name="Ceriani C."/>
            <person name="Del Mar Angel L."/>
            <person name="du Plessis D."/>
            <person name="Fuchs T."/>
            <person name="Gasser K."/>
            <person name="Kramer D."/>
            <person name="Li W."/>
            <person name="Munsamy K."/>
            <person name="Piso A."/>
            <person name="Price J.L."/>
            <person name="Sonnekus B."/>
            <person name="Thomas C."/>
            <person name="van der Nest A."/>
            <person name="van Dijk A."/>
            <person name="van Heerden A."/>
            <person name="van Vuuren N."/>
            <person name="Yilmaz N."/>
            <person name="Duong T.A."/>
            <person name="van der Merwe N.A."/>
            <person name="Wingfield M.J."/>
            <person name="Wingfield B.D."/>
        </authorList>
    </citation>
    <scope>NUCLEOTIDE SEQUENCE [LARGE SCALE GENOMIC DNA]</scope>
    <source>
        <strain evidence="7 8">CMW 5346</strain>
    </source>
</reference>
<dbReference type="Gene3D" id="1.10.10.60">
    <property type="entry name" value="Homeodomain-like"/>
    <property type="match status" value="1"/>
</dbReference>
<evidence type="ECO:0000313" key="8">
    <source>
        <dbReference type="Proteomes" id="UP001583186"/>
    </source>
</evidence>
<dbReference type="CDD" id="cd00086">
    <property type="entry name" value="homeodomain"/>
    <property type="match status" value="1"/>
</dbReference>
<dbReference type="PROSITE" id="PS50071">
    <property type="entry name" value="HOMEOBOX_2"/>
    <property type="match status" value="1"/>
</dbReference>
<dbReference type="GO" id="GO:0003677">
    <property type="term" value="F:DNA binding"/>
    <property type="evidence" value="ECO:0007669"/>
    <property type="project" value="UniProtKB-KW"/>
</dbReference>